<keyword evidence="11" id="KW-0235">DNA replication</keyword>
<evidence type="ECO:0000256" key="6">
    <source>
        <dbReference type="ARBA" id="ARBA00022457"/>
    </source>
</evidence>
<feature type="non-terminal residue" evidence="20">
    <location>
        <position position="345"/>
    </location>
</feature>
<dbReference type="GO" id="GO:0006281">
    <property type="term" value="P:DNA repair"/>
    <property type="evidence" value="ECO:0007669"/>
    <property type="project" value="UniProtKB-KW"/>
</dbReference>
<keyword evidence="9" id="KW-0808">Transferase</keyword>
<dbReference type="InterPro" id="IPR043502">
    <property type="entry name" value="DNA/RNA_pol_sf"/>
</dbReference>
<evidence type="ECO:0000256" key="16">
    <source>
        <dbReference type="ARBA" id="ARBA00023125"/>
    </source>
</evidence>
<gene>
    <name evidence="20" type="ORF">GWI33_009923</name>
</gene>
<evidence type="ECO:0000256" key="8">
    <source>
        <dbReference type="ARBA" id="ARBA00022634"/>
    </source>
</evidence>
<evidence type="ECO:0000313" key="21">
    <source>
        <dbReference type="Proteomes" id="UP000625711"/>
    </source>
</evidence>
<evidence type="ECO:0000256" key="18">
    <source>
        <dbReference type="ARBA" id="ARBA00049244"/>
    </source>
</evidence>
<dbReference type="EMBL" id="JAACXV010005971">
    <property type="protein sequence ID" value="KAF7276685.1"/>
    <property type="molecule type" value="Genomic_DNA"/>
</dbReference>
<protein>
    <recommendedName>
        <fullName evidence="5">DNA polymerase kappa</fullName>
        <ecNumber evidence="4">2.7.7.7</ecNumber>
    </recommendedName>
</protein>
<dbReference type="InterPro" id="IPR017961">
    <property type="entry name" value="DNA_pol_Y-fam_little_finger"/>
</dbReference>
<dbReference type="InterPro" id="IPR022880">
    <property type="entry name" value="DNApol_IV"/>
</dbReference>
<keyword evidence="13" id="KW-0227">DNA damage</keyword>
<dbReference type="Gene3D" id="3.40.1170.60">
    <property type="match status" value="1"/>
</dbReference>
<evidence type="ECO:0000256" key="9">
    <source>
        <dbReference type="ARBA" id="ARBA00022679"/>
    </source>
</evidence>
<proteinExistence type="inferred from homology"/>
<dbReference type="GO" id="GO:0046872">
    <property type="term" value="F:metal ion binding"/>
    <property type="evidence" value="ECO:0007669"/>
    <property type="project" value="UniProtKB-KW"/>
</dbReference>
<evidence type="ECO:0000256" key="17">
    <source>
        <dbReference type="ARBA" id="ARBA00023204"/>
    </source>
</evidence>
<dbReference type="SUPFAM" id="SSF100879">
    <property type="entry name" value="Lesion bypass DNA polymerase (Y-family), little finger domain"/>
    <property type="match status" value="1"/>
</dbReference>
<keyword evidence="14" id="KW-0460">Magnesium</keyword>
<dbReference type="Proteomes" id="UP000625711">
    <property type="component" value="Unassembled WGS sequence"/>
</dbReference>
<dbReference type="OrthoDB" id="8251346at2759"/>
<dbReference type="GO" id="GO:0003887">
    <property type="term" value="F:DNA-directed DNA polymerase activity"/>
    <property type="evidence" value="ECO:0007669"/>
    <property type="project" value="UniProtKB-KW"/>
</dbReference>
<dbReference type="HAMAP" id="MF_01113">
    <property type="entry name" value="DNApol_IV"/>
    <property type="match status" value="1"/>
</dbReference>
<organism evidence="20 21">
    <name type="scientific">Rhynchophorus ferrugineus</name>
    <name type="common">Red palm weevil</name>
    <name type="synonym">Curculio ferrugineus</name>
    <dbReference type="NCBI Taxonomy" id="354439"/>
    <lineage>
        <taxon>Eukaryota</taxon>
        <taxon>Metazoa</taxon>
        <taxon>Ecdysozoa</taxon>
        <taxon>Arthropoda</taxon>
        <taxon>Hexapoda</taxon>
        <taxon>Insecta</taxon>
        <taxon>Pterygota</taxon>
        <taxon>Neoptera</taxon>
        <taxon>Endopterygota</taxon>
        <taxon>Coleoptera</taxon>
        <taxon>Polyphaga</taxon>
        <taxon>Cucujiformia</taxon>
        <taxon>Curculionidae</taxon>
        <taxon>Dryophthorinae</taxon>
        <taxon>Rhynchophorus</taxon>
    </lineage>
</organism>
<evidence type="ECO:0000256" key="10">
    <source>
        <dbReference type="ARBA" id="ARBA00022695"/>
    </source>
</evidence>
<dbReference type="EC" id="2.7.7.7" evidence="4"/>
<keyword evidence="21" id="KW-1185">Reference proteome</keyword>
<dbReference type="Pfam" id="PF21999">
    <property type="entry name" value="IMS_HHH_1"/>
    <property type="match status" value="1"/>
</dbReference>
<evidence type="ECO:0000256" key="11">
    <source>
        <dbReference type="ARBA" id="ARBA00022705"/>
    </source>
</evidence>
<evidence type="ECO:0000256" key="1">
    <source>
        <dbReference type="ARBA" id="ARBA00001946"/>
    </source>
</evidence>
<dbReference type="Gene3D" id="3.30.1490.100">
    <property type="entry name" value="DNA polymerase, Y-family, little finger domain"/>
    <property type="match status" value="1"/>
</dbReference>
<dbReference type="Gene3D" id="3.30.70.270">
    <property type="match status" value="1"/>
</dbReference>
<dbReference type="GO" id="GO:0003684">
    <property type="term" value="F:damaged DNA binding"/>
    <property type="evidence" value="ECO:0007669"/>
    <property type="project" value="InterPro"/>
</dbReference>
<comment type="similarity">
    <text evidence="3">Belongs to the DNA polymerase type-Y family.</text>
</comment>
<evidence type="ECO:0000256" key="15">
    <source>
        <dbReference type="ARBA" id="ARBA00022932"/>
    </source>
</evidence>
<keyword evidence="10" id="KW-0548">Nucleotidyltransferase</keyword>
<evidence type="ECO:0000256" key="12">
    <source>
        <dbReference type="ARBA" id="ARBA00022723"/>
    </source>
</evidence>
<comment type="subcellular location">
    <subcellularLocation>
        <location evidence="2">Cytoplasm</location>
    </subcellularLocation>
</comment>
<keyword evidence="15" id="KW-0239">DNA-directed DNA polymerase</keyword>
<evidence type="ECO:0000256" key="7">
    <source>
        <dbReference type="ARBA" id="ARBA00022490"/>
    </source>
</evidence>
<evidence type="ECO:0000256" key="2">
    <source>
        <dbReference type="ARBA" id="ARBA00004496"/>
    </source>
</evidence>
<dbReference type="PANTHER" id="PTHR11076">
    <property type="entry name" value="DNA REPAIR POLYMERASE UMUC / TRANSFERASE FAMILY MEMBER"/>
    <property type="match status" value="1"/>
</dbReference>
<dbReference type="AlphaFoldDB" id="A0A834IEN7"/>
<comment type="cofactor">
    <cofactor evidence="1">
        <name>Mg(2+)</name>
        <dbReference type="ChEBI" id="CHEBI:18420"/>
    </cofactor>
</comment>
<dbReference type="GO" id="GO:0006260">
    <property type="term" value="P:DNA replication"/>
    <property type="evidence" value="ECO:0007669"/>
    <property type="project" value="UniProtKB-KW"/>
</dbReference>
<keyword evidence="7" id="KW-0963">Cytoplasm</keyword>
<dbReference type="SUPFAM" id="SSF56672">
    <property type="entry name" value="DNA/RNA polymerases"/>
    <property type="match status" value="1"/>
</dbReference>
<accession>A0A834IEN7</accession>
<keyword evidence="8" id="KW-0237">DNA synthesis</keyword>
<evidence type="ECO:0000259" key="19">
    <source>
        <dbReference type="PROSITE" id="PS50173"/>
    </source>
</evidence>
<comment type="caution">
    <text evidence="20">The sequence shown here is derived from an EMBL/GenBank/DDBJ whole genome shotgun (WGS) entry which is preliminary data.</text>
</comment>
<dbReference type="PANTHER" id="PTHR11076:SF33">
    <property type="entry name" value="DNA POLYMERASE KAPPA"/>
    <property type="match status" value="1"/>
</dbReference>
<dbReference type="CDD" id="cd03586">
    <property type="entry name" value="PolY_Pol_IV_kappa"/>
    <property type="match status" value="1"/>
</dbReference>
<dbReference type="PROSITE" id="PS50173">
    <property type="entry name" value="UMUC"/>
    <property type="match status" value="1"/>
</dbReference>
<keyword evidence="12" id="KW-0479">Metal-binding</keyword>
<dbReference type="InterPro" id="IPR050116">
    <property type="entry name" value="DNA_polymerase-Y"/>
</dbReference>
<keyword evidence="16" id="KW-0238">DNA-binding</keyword>
<dbReference type="Gene3D" id="1.10.150.20">
    <property type="entry name" value="5' to 3' exonuclease, C-terminal subdomain"/>
    <property type="match status" value="1"/>
</dbReference>
<name>A0A834IEN7_RHYFE</name>
<evidence type="ECO:0000256" key="5">
    <source>
        <dbReference type="ARBA" id="ARBA00016178"/>
    </source>
</evidence>
<dbReference type="NCBIfam" id="NF002677">
    <property type="entry name" value="PRK02406.1"/>
    <property type="match status" value="1"/>
</dbReference>
<evidence type="ECO:0000256" key="3">
    <source>
        <dbReference type="ARBA" id="ARBA00010945"/>
    </source>
</evidence>
<comment type="catalytic activity">
    <reaction evidence="18">
        <text>DNA(n) + a 2'-deoxyribonucleoside 5'-triphosphate = DNA(n+1) + diphosphate</text>
        <dbReference type="Rhea" id="RHEA:22508"/>
        <dbReference type="Rhea" id="RHEA-COMP:17339"/>
        <dbReference type="Rhea" id="RHEA-COMP:17340"/>
        <dbReference type="ChEBI" id="CHEBI:33019"/>
        <dbReference type="ChEBI" id="CHEBI:61560"/>
        <dbReference type="ChEBI" id="CHEBI:173112"/>
        <dbReference type="EC" id="2.7.7.7"/>
    </reaction>
</comment>
<sequence length="345" mass="39309">MQAQLRKIIHIDMDAFYASVELRDRPELRGLPMIVAHDHPRSVVTTATYEARAFGLRSAMSVVRAKQLCPQVICVEPDFNKYKAVSQQLHQIFQQYTDIIEPISLDEAFLDVTDNLQGLASATAVAETIRADILRETGLTASAGVAPNKFLAKIASDWNKPNGLCVIKPHQVQSFIQQLSLDKLPGVGRVTLQKLHAHQWHSIADLQEVSEHQLTHLFGKFGKRLFLYAQGIDHRAVQAERERQQISREITFEQDYFLAEITQQNIWQQLADQVWDTLQNKKMMARGIHLKLKTTDFKTLQHSRSFHQAFANHAQLHQAVLQLLPEFENQTYVQFRLAGVGVFAL</sequence>
<dbReference type="InterPro" id="IPR036775">
    <property type="entry name" value="DNA_pol_Y-fam_lit_finger_sf"/>
</dbReference>
<evidence type="ECO:0000256" key="13">
    <source>
        <dbReference type="ARBA" id="ARBA00022763"/>
    </source>
</evidence>
<dbReference type="InterPro" id="IPR001126">
    <property type="entry name" value="UmuC"/>
</dbReference>
<keyword evidence="17" id="KW-0234">DNA repair</keyword>
<dbReference type="GO" id="GO:0042276">
    <property type="term" value="P:error-prone translesion synthesis"/>
    <property type="evidence" value="ECO:0007669"/>
    <property type="project" value="TreeGrafter"/>
</dbReference>
<dbReference type="InterPro" id="IPR043128">
    <property type="entry name" value="Rev_trsase/Diguanyl_cyclase"/>
</dbReference>
<feature type="domain" description="UmuC" evidence="19">
    <location>
        <begin position="8"/>
        <end position="188"/>
    </location>
</feature>
<evidence type="ECO:0000256" key="14">
    <source>
        <dbReference type="ARBA" id="ARBA00022842"/>
    </source>
</evidence>
<evidence type="ECO:0000256" key="4">
    <source>
        <dbReference type="ARBA" id="ARBA00012417"/>
    </source>
</evidence>
<dbReference type="InterPro" id="IPR053848">
    <property type="entry name" value="IMS_HHH_1"/>
</dbReference>
<reference evidence="20" key="1">
    <citation type="submission" date="2020-08" db="EMBL/GenBank/DDBJ databases">
        <title>Genome sequencing and assembly of the red palm weevil Rhynchophorus ferrugineus.</title>
        <authorList>
            <person name="Dias G.B."/>
            <person name="Bergman C.M."/>
            <person name="Manee M."/>
        </authorList>
    </citation>
    <scope>NUCLEOTIDE SEQUENCE</scope>
    <source>
        <strain evidence="20">AA-2017</strain>
        <tissue evidence="20">Whole larva</tissue>
    </source>
</reference>
<dbReference type="Pfam" id="PF00817">
    <property type="entry name" value="IMS"/>
    <property type="match status" value="1"/>
</dbReference>
<dbReference type="GO" id="GO:0005829">
    <property type="term" value="C:cytosol"/>
    <property type="evidence" value="ECO:0007669"/>
    <property type="project" value="TreeGrafter"/>
</dbReference>
<dbReference type="Pfam" id="PF11799">
    <property type="entry name" value="IMS_C"/>
    <property type="match status" value="1"/>
</dbReference>
<evidence type="ECO:0000313" key="20">
    <source>
        <dbReference type="EMBL" id="KAF7276685.1"/>
    </source>
</evidence>
<keyword evidence="6" id="KW-0515">Mutator protein</keyword>